<dbReference type="FunFam" id="3.30.160.60:FF:002090">
    <property type="entry name" value="Zinc finger protein 473"/>
    <property type="match status" value="1"/>
</dbReference>
<dbReference type="FunFam" id="3.30.160.60:FF:004486">
    <property type="match status" value="1"/>
</dbReference>
<dbReference type="FunFam" id="3.30.160.60:FF:001350">
    <property type="entry name" value="zinc finger protein 483 isoform X1"/>
    <property type="match status" value="1"/>
</dbReference>
<evidence type="ECO:0000259" key="14">
    <source>
        <dbReference type="PROSITE" id="PS50157"/>
    </source>
</evidence>
<dbReference type="FunFam" id="3.30.160.60:FF:000608">
    <property type="entry name" value="zinc finger protein 286A isoform X1"/>
    <property type="match status" value="1"/>
</dbReference>
<dbReference type="PROSITE" id="PS50157">
    <property type="entry name" value="ZINC_FINGER_C2H2_2"/>
    <property type="match status" value="11"/>
</dbReference>
<evidence type="ECO:0000313" key="17">
    <source>
        <dbReference type="Ensembl" id="ENSLCNP00005017776.1"/>
    </source>
</evidence>
<dbReference type="FunFam" id="3.30.160.60:FF:002343">
    <property type="entry name" value="Zinc finger protein 33A"/>
    <property type="match status" value="1"/>
</dbReference>
<feature type="domain" description="C2H2-type" evidence="14">
    <location>
        <begin position="434"/>
        <end position="461"/>
    </location>
</feature>
<feature type="domain" description="C2H2-type" evidence="14">
    <location>
        <begin position="602"/>
        <end position="629"/>
    </location>
</feature>
<dbReference type="GO" id="GO:0008270">
    <property type="term" value="F:zinc ion binding"/>
    <property type="evidence" value="ECO:0007669"/>
    <property type="project" value="UniProtKB-KW"/>
</dbReference>
<feature type="domain" description="C2H2-type" evidence="14">
    <location>
        <begin position="686"/>
        <end position="711"/>
    </location>
</feature>
<feature type="compositionally biased region" description="Basic and acidic residues" evidence="13">
    <location>
        <begin position="261"/>
        <end position="270"/>
    </location>
</feature>
<dbReference type="AlphaFoldDB" id="A0A667I3F3"/>
<dbReference type="SUPFAM" id="SSF109640">
    <property type="entry name" value="KRAB domain (Kruppel-associated box)"/>
    <property type="match status" value="1"/>
</dbReference>
<dbReference type="Pfam" id="PF00096">
    <property type="entry name" value="zf-C2H2"/>
    <property type="match status" value="10"/>
</dbReference>
<evidence type="ECO:0000256" key="5">
    <source>
        <dbReference type="ARBA" id="ARBA00022771"/>
    </source>
</evidence>
<dbReference type="SMART" id="SM00349">
    <property type="entry name" value="KRAB"/>
    <property type="match status" value="1"/>
</dbReference>
<feature type="domain" description="C2H2-type" evidence="14">
    <location>
        <begin position="546"/>
        <end position="573"/>
    </location>
</feature>
<dbReference type="InterPro" id="IPR001909">
    <property type="entry name" value="KRAB"/>
</dbReference>
<feature type="domain" description="C2H2-type" evidence="14">
    <location>
        <begin position="658"/>
        <end position="685"/>
    </location>
</feature>
<comment type="subcellular location">
    <subcellularLocation>
        <location evidence="1 12">Nucleus</location>
    </subcellularLocation>
</comment>
<feature type="region of interest" description="Disordered" evidence="13">
    <location>
        <begin position="1"/>
        <end position="36"/>
    </location>
</feature>
<evidence type="ECO:0000313" key="18">
    <source>
        <dbReference type="Proteomes" id="UP000472241"/>
    </source>
</evidence>
<name>A0A667I3F3_LYNCA</name>
<evidence type="ECO:0000256" key="7">
    <source>
        <dbReference type="ARBA" id="ARBA00023015"/>
    </source>
</evidence>
<dbReference type="InterPro" id="IPR013087">
    <property type="entry name" value="Znf_C2H2_type"/>
</dbReference>
<dbReference type="SUPFAM" id="SSF57667">
    <property type="entry name" value="beta-beta-alpha zinc fingers"/>
    <property type="match status" value="8"/>
</dbReference>
<reference evidence="17" key="1">
    <citation type="submission" date="2025-08" db="UniProtKB">
        <authorList>
            <consortium name="Ensembl"/>
        </authorList>
    </citation>
    <scope>IDENTIFICATION</scope>
</reference>
<evidence type="ECO:0000256" key="4">
    <source>
        <dbReference type="ARBA" id="ARBA00022737"/>
    </source>
</evidence>
<dbReference type="FunFam" id="3.30.160.60:FF:000688">
    <property type="entry name" value="zinc finger protein 197 isoform X1"/>
    <property type="match status" value="1"/>
</dbReference>
<feature type="domain" description="C2H2-type" evidence="14">
    <location>
        <begin position="630"/>
        <end position="657"/>
    </location>
</feature>
<feature type="domain" description="C2H2-type" evidence="14">
    <location>
        <begin position="574"/>
        <end position="601"/>
    </location>
</feature>
<evidence type="ECO:0000256" key="6">
    <source>
        <dbReference type="ARBA" id="ARBA00022833"/>
    </source>
</evidence>
<keyword evidence="10 12" id="KW-0539">Nucleus</keyword>
<feature type="region of interest" description="Disordered" evidence="13">
    <location>
        <begin position="234"/>
        <end position="274"/>
    </location>
</feature>
<dbReference type="Ensembl" id="ENSLCNT00005019948.1">
    <property type="protein sequence ID" value="ENSLCNP00005017776.1"/>
    <property type="gene ID" value="ENSLCNG00005011690.1"/>
</dbReference>
<feature type="domain" description="C2H2-type" evidence="14">
    <location>
        <begin position="406"/>
        <end position="433"/>
    </location>
</feature>
<dbReference type="PANTHER" id="PTHR24384:SF246">
    <property type="entry name" value="GENE, 19965-RELATED"/>
    <property type="match status" value="1"/>
</dbReference>
<evidence type="ECO:0000256" key="8">
    <source>
        <dbReference type="ARBA" id="ARBA00023125"/>
    </source>
</evidence>
<evidence type="ECO:0000256" key="1">
    <source>
        <dbReference type="ARBA" id="ARBA00004123"/>
    </source>
</evidence>
<feature type="domain" description="KRAB" evidence="16">
    <location>
        <begin position="143"/>
        <end position="214"/>
    </location>
</feature>
<evidence type="ECO:0000256" key="2">
    <source>
        <dbReference type="ARBA" id="ARBA00006991"/>
    </source>
</evidence>
<dbReference type="PROSITE" id="PS50804">
    <property type="entry name" value="SCAN_BOX"/>
    <property type="match status" value="1"/>
</dbReference>
<dbReference type="InterPro" id="IPR038269">
    <property type="entry name" value="SCAN_sf"/>
</dbReference>
<dbReference type="Gene3D" id="6.10.140.140">
    <property type="match status" value="1"/>
</dbReference>
<dbReference type="InterPro" id="IPR003309">
    <property type="entry name" value="SCAN_dom"/>
</dbReference>
<dbReference type="FunFam" id="3.30.160.60:FF:001540">
    <property type="entry name" value="zinc finger protein 483 isoform X2"/>
    <property type="match status" value="1"/>
</dbReference>
<dbReference type="Proteomes" id="UP000472241">
    <property type="component" value="Unplaced"/>
</dbReference>
<evidence type="ECO:0000256" key="11">
    <source>
        <dbReference type="PROSITE-ProRule" id="PRU00042"/>
    </source>
</evidence>
<dbReference type="Pfam" id="PF01352">
    <property type="entry name" value="KRAB"/>
    <property type="match status" value="1"/>
</dbReference>
<dbReference type="InterPro" id="IPR050752">
    <property type="entry name" value="C2H2-ZF_domain"/>
</dbReference>
<dbReference type="FunFam" id="1.10.4020.10:FF:000001">
    <property type="entry name" value="zinc finger protein 263 isoform X1"/>
    <property type="match status" value="1"/>
</dbReference>
<keyword evidence="8" id="KW-0238">DNA-binding</keyword>
<evidence type="ECO:0000256" key="10">
    <source>
        <dbReference type="ARBA" id="ARBA00023242"/>
    </source>
</evidence>
<keyword evidence="5 11" id="KW-0863">Zinc-finger</keyword>
<gene>
    <name evidence="17" type="primary">ZNF483</name>
</gene>
<dbReference type="Gene3D" id="1.10.4020.10">
    <property type="entry name" value="DNA breaking-rejoining enzymes"/>
    <property type="match status" value="1"/>
</dbReference>
<keyword evidence="6" id="KW-0862">Zinc</keyword>
<dbReference type="GO" id="GO:0005634">
    <property type="term" value="C:nucleus"/>
    <property type="evidence" value="ECO:0007669"/>
    <property type="project" value="UniProtKB-SubCell"/>
</dbReference>
<dbReference type="FunFam" id="3.30.160.60:FF:000785">
    <property type="entry name" value="zinc finger protein 648"/>
    <property type="match status" value="1"/>
</dbReference>
<dbReference type="SMART" id="SM00355">
    <property type="entry name" value="ZnF_C2H2"/>
    <property type="match status" value="11"/>
</dbReference>
<reference evidence="17" key="2">
    <citation type="submission" date="2025-09" db="UniProtKB">
        <authorList>
            <consortium name="Ensembl"/>
        </authorList>
    </citation>
    <scope>IDENTIFICATION</scope>
</reference>
<comment type="similarity">
    <text evidence="2">Belongs to the krueppel C2H2-type zinc-finger protein family.</text>
</comment>
<dbReference type="InterPro" id="IPR036051">
    <property type="entry name" value="KRAB_dom_sf"/>
</dbReference>
<sequence>MTAISPDPQTLASNEPNKVLRMDTPGDQEAIRRGDTTDPETFRQRFRWFCYSEVAGPRKALNQLWELCIQWLRPDIHTKEQILELLVFEQFLTILPGEIRIWVKSQRPESSEEVVTLIEDLTQTLEEKEGENHRWWEEEGESITFKDVAVNFSRGEWRKLEPFQKELFKEVLLENFRNLEFLGFAVSKLDLISQLKWVELPWLLEKEVSKDALLDESTLNKIIERCLMGGDHGLMGESRKRSSKEYSQGAVTQKKTHGRGSKGEEFDPDKSPFGSNFKQTSDIIKHLRVYLRKKSRKYNECKKPFSFHSDLMNRKEHTGEKPRKCNEGRKALGHSSSLTEHQKHQKMGRNLGRKAQKCSNCGIAFTRSLSLTKRRNCTICEKCWKNLHQDASSDKDEGAEMGEKTHKCSKCGKAFGYSASLTKHRRIHTGEKPYMCNECGKAFSDSSSLTPHHRTHSGEKPYKCDDCGKAFTLSAHLIKHQRVHTGEKPYKCKECGRPFSDSSSLIQHQRIHTGEKPYTCNNCGKSFSHSSSLSKHQRIHTGEKPYKCGECGKAFRQNSCLTRHQRIHTGEKPYLCNDCGMTFSHFTSVIYHQRLHSGEKPYKCTQCEKAFPTHSLLSRHQRIHTGVKPYKCKECGKSFSQSSSLNEHHRIHTGEKPYECNYCGATFSRSSILVEHLKIHTGRREYECNECEKTFKSNSGLIRHRGFHSGE</sequence>
<proteinExistence type="inferred from homology"/>
<dbReference type="GO" id="GO:0000981">
    <property type="term" value="F:DNA-binding transcription factor activity, RNA polymerase II-specific"/>
    <property type="evidence" value="ECO:0007669"/>
    <property type="project" value="TreeGrafter"/>
</dbReference>
<dbReference type="InterPro" id="IPR036236">
    <property type="entry name" value="Znf_C2H2_sf"/>
</dbReference>
<keyword evidence="18" id="KW-1185">Reference proteome</keyword>
<dbReference type="SMART" id="SM00431">
    <property type="entry name" value="SCAN"/>
    <property type="match status" value="1"/>
</dbReference>
<dbReference type="GO" id="GO:0000978">
    <property type="term" value="F:RNA polymerase II cis-regulatory region sequence-specific DNA binding"/>
    <property type="evidence" value="ECO:0007669"/>
    <property type="project" value="TreeGrafter"/>
</dbReference>
<dbReference type="PROSITE" id="PS50805">
    <property type="entry name" value="KRAB"/>
    <property type="match status" value="1"/>
</dbReference>
<feature type="compositionally biased region" description="Polar residues" evidence="13">
    <location>
        <begin position="7"/>
        <end position="16"/>
    </location>
</feature>
<dbReference type="Pfam" id="PF02023">
    <property type="entry name" value="SCAN"/>
    <property type="match status" value="1"/>
</dbReference>
<dbReference type="PROSITE" id="PS00028">
    <property type="entry name" value="ZINC_FINGER_C2H2_1"/>
    <property type="match status" value="11"/>
</dbReference>
<feature type="compositionally biased region" description="Basic and acidic residues" evidence="13">
    <location>
        <begin position="314"/>
        <end position="330"/>
    </location>
</feature>
<organism evidence="17 18">
    <name type="scientific">Lynx canadensis</name>
    <name type="common">Canada lynx</name>
    <name type="synonym">Felis canadensis</name>
    <dbReference type="NCBI Taxonomy" id="61383"/>
    <lineage>
        <taxon>Eukaryota</taxon>
        <taxon>Metazoa</taxon>
        <taxon>Chordata</taxon>
        <taxon>Craniata</taxon>
        <taxon>Vertebrata</taxon>
        <taxon>Euteleostomi</taxon>
        <taxon>Mammalia</taxon>
        <taxon>Eutheria</taxon>
        <taxon>Laurasiatheria</taxon>
        <taxon>Carnivora</taxon>
        <taxon>Feliformia</taxon>
        <taxon>Felidae</taxon>
        <taxon>Felinae</taxon>
        <taxon>Lynx</taxon>
    </lineage>
</organism>
<evidence type="ECO:0000259" key="16">
    <source>
        <dbReference type="PROSITE" id="PS50805"/>
    </source>
</evidence>
<evidence type="ECO:0000256" key="3">
    <source>
        <dbReference type="ARBA" id="ARBA00022723"/>
    </source>
</evidence>
<dbReference type="CDD" id="cd07936">
    <property type="entry name" value="SCAN"/>
    <property type="match status" value="1"/>
</dbReference>
<keyword evidence="4" id="KW-0677">Repeat</keyword>
<evidence type="ECO:0000259" key="15">
    <source>
        <dbReference type="PROSITE" id="PS50804"/>
    </source>
</evidence>
<dbReference type="FunFam" id="3.30.160.60:FF:000099">
    <property type="entry name" value="Zinc finger protein 79"/>
    <property type="match status" value="1"/>
</dbReference>
<dbReference type="SUPFAM" id="SSF47353">
    <property type="entry name" value="Retrovirus capsid dimerization domain-like"/>
    <property type="match status" value="1"/>
</dbReference>
<dbReference type="FunFam" id="3.30.160.60:FF:001532">
    <property type="entry name" value="Zinc finger protein 483"/>
    <property type="match status" value="1"/>
</dbReference>
<feature type="domain" description="SCAN box" evidence="15">
    <location>
        <begin position="43"/>
        <end position="125"/>
    </location>
</feature>
<protein>
    <submittedName>
        <fullName evidence="17">Zinc finger protein 483</fullName>
    </submittedName>
</protein>
<feature type="domain" description="C2H2-type" evidence="14">
    <location>
        <begin position="462"/>
        <end position="489"/>
    </location>
</feature>
<keyword evidence="3" id="KW-0479">Metal-binding</keyword>
<accession>A0A667I3F3</accession>
<keyword evidence="9" id="KW-0804">Transcription</keyword>
<evidence type="ECO:0000256" key="12">
    <source>
        <dbReference type="PROSITE-ProRule" id="PRU00187"/>
    </source>
</evidence>
<evidence type="ECO:0000256" key="13">
    <source>
        <dbReference type="SAM" id="MobiDB-lite"/>
    </source>
</evidence>
<evidence type="ECO:0000256" key="9">
    <source>
        <dbReference type="ARBA" id="ARBA00023163"/>
    </source>
</evidence>
<dbReference type="CDD" id="cd07765">
    <property type="entry name" value="KRAB_A-box"/>
    <property type="match status" value="1"/>
</dbReference>
<dbReference type="FunFam" id="3.30.160.60:FF:001501">
    <property type="entry name" value="Zinc finger protein 483"/>
    <property type="match status" value="1"/>
</dbReference>
<dbReference type="FunFam" id="3.30.160.60:FF:001580">
    <property type="entry name" value="zinc finger protein 483"/>
    <property type="match status" value="1"/>
</dbReference>
<dbReference type="Gene3D" id="3.30.160.60">
    <property type="entry name" value="Classic Zinc Finger"/>
    <property type="match status" value="12"/>
</dbReference>
<feature type="region of interest" description="Disordered" evidence="13">
    <location>
        <begin position="314"/>
        <end position="351"/>
    </location>
</feature>
<dbReference type="PANTHER" id="PTHR24384">
    <property type="entry name" value="FINGER PUTATIVE TRANSCRIPTION FACTOR FAMILY-RELATED"/>
    <property type="match status" value="1"/>
</dbReference>
<feature type="domain" description="C2H2-type" evidence="14">
    <location>
        <begin position="490"/>
        <end position="517"/>
    </location>
</feature>
<feature type="domain" description="C2H2-type" evidence="14">
    <location>
        <begin position="518"/>
        <end position="545"/>
    </location>
</feature>
<keyword evidence="7" id="KW-0805">Transcription regulation</keyword>